<accession>A0A914D9D3</accession>
<evidence type="ECO:0000313" key="2">
    <source>
        <dbReference type="WBParaSite" id="ACRNAN_scaffold21557.g16312.t1"/>
    </source>
</evidence>
<evidence type="ECO:0000313" key="1">
    <source>
        <dbReference type="Proteomes" id="UP000887540"/>
    </source>
</evidence>
<proteinExistence type="predicted"/>
<organism evidence="1 2">
    <name type="scientific">Acrobeloides nanus</name>
    <dbReference type="NCBI Taxonomy" id="290746"/>
    <lineage>
        <taxon>Eukaryota</taxon>
        <taxon>Metazoa</taxon>
        <taxon>Ecdysozoa</taxon>
        <taxon>Nematoda</taxon>
        <taxon>Chromadorea</taxon>
        <taxon>Rhabditida</taxon>
        <taxon>Tylenchina</taxon>
        <taxon>Cephalobomorpha</taxon>
        <taxon>Cephaloboidea</taxon>
        <taxon>Cephalobidae</taxon>
        <taxon>Acrobeloides</taxon>
    </lineage>
</organism>
<name>A0A914D9D3_9BILA</name>
<dbReference type="InterPro" id="IPR036397">
    <property type="entry name" value="RNaseH_sf"/>
</dbReference>
<keyword evidence="1" id="KW-1185">Reference proteome</keyword>
<dbReference type="GO" id="GO:0003676">
    <property type="term" value="F:nucleic acid binding"/>
    <property type="evidence" value="ECO:0007669"/>
    <property type="project" value="InterPro"/>
</dbReference>
<protein>
    <submittedName>
        <fullName evidence="2">DDE-1 domain-containing protein</fullName>
    </submittedName>
</protein>
<reference evidence="2" key="1">
    <citation type="submission" date="2022-11" db="UniProtKB">
        <authorList>
            <consortium name="WormBaseParasite"/>
        </authorList>
    </citation>
    <scope>IDENTIFICATION</scope>
</reference>
<dbReference type="Gene3D" id="3.30.420.10">
    <property type="entry name" value="Ribonuclease H-like superfamily/Ribonuclease H"/>
    <property type="match status" value="1"/>
</dbReference>
<dbReference type="Proteomes" id="UP000887540">
    <property type="component" value="Unplaced"/>
</dbReference>
<dbReference type="AlphaFoldDB" id="A0A914D9D3"/>
<dbReference type="WBParaSite" id="ACRNAN_scaffold21557.g16312.t1">
    <property type="protein sequence ID" value="ACRNAN_scaffold21557.g16312.t1"/>
    <property type="gene ID" value="ACRNAN_scaffold21557.g16312"/>
</dbReference>
<sequence length="110" mass="12534">MLLATMSGLFNRTGPQNTEQSRPKISFVRIALISYRSIPIGAKTTVNGRQNSPDLNPLDYSMWSILEEKAYAKPHPNVKSLKRAFKKAWNEITLETLIKIVDNFSKRLKV</sequence>